<accession>L5LFK0</accession>
<dbReference type="GO" id="GO:0007268">
    <property type="term" value="P:chemical synaptic transmission"/>
    <property type="evidence" value="ECO:0007669"/>
    <property type="project" value="TreeGrafter"/>
</dbReference>
<keyword evidence="5" id="KW-1003">Cell membrane</keyword>
<keyword evidence="13" id="KW-0325">Glycoprotein</keyword>
<feature type="transmembrane region" description="Helical" evidence="22">
    <location>
        <begin position="209"/>
        <end position="229"/>
    </location>
</feature>
<dbReference type="GO" id="GO:0045202">
    <property type="term" value="C:synapse"/>
    <property type="evidence" value="ECO:0007669"/>
    <property type="project" value="GOC"/>
</dbReference>
<evidence type="ECO:0000256" key="15">
    <source>
        <dbReference type="ARBA" id="ARBA00023288"/>
    </source>
</evidence>
<evidence type="ECO:0000256" key="16">
    <source>
        <dbReference type="ARBA" id="ARBA00024704"/>
    </source>
</evidence>
<dbReference type="InterPro" id="IPR000276">
    <property type="entry name" value="GPCR_Rhodpsn"/>
</dbReference>
<dbReference type="eggNOG" id="KOG3656">
    <property type="taxonomic scope" value="Eukaryota"/>
</dbReference>
<comment type="function">
    <text evidence="18">Involved in the biogenesis of the 60S ribosomal subunit in the nucleus.</text>
</comment>
<comment type="similarity">
    <text evidence="2">Belongs to the G-protein coupled receptor 1 family.</text>
</comment>
<keyword evidence="14" id="KW-0807">Transducer</keyword>
<dbReference type="GO" id="GO:0001602">
    <property type="term" value="F:pancreatic polypeptide receptor activity"/>
    <property type="evidence" value="ECO:0007669"/>
    <property type="project" value="TreeGrafter"/>
</dbReference>
<feature type="transmembrane region" description="Helical" evidence="22">
    <location>
        <begin position="116"/>
        <end position="137"/>
    </location>
</feature>
<dbReference type="SUPFAM" id="SSF81321">
    <property type="entry name" value="Family A G protein-coupled receptor-like"/>
    <property type="match status" value="1"/>
</dbReference>
<keyword evidence="10" id="KW-0564">Palmitate</keyword>
<dbReference type="Pfam" id="PF00001">
    <property type="entry name" value="7tm_1"/>
    <property type="match status" value="1"/>
</dbReference>
<keyword evidence="6 22" id="KW-0812">Transmembrane</keyword>
<feature type="transmembrane region" description="Helical" evidence="22">
    <location>
        <begin position="40"/>
        <end position="66"/>
    </location>
</feature>
<dbReference type="PRINTS" id="PR01016">
    <property type="entry name" value="NRPEPTIDEY5R"/>
</dbReference>
<keyword evidence="7 22" id="KW-1133">Transmembrane helix</keyword>
<dbReference type="PRINTS" id="PR00237">
    <property type="entry name" value="GPCRRHODOPSN"/>
</dbReference>
<evidence type="ECO:0000313" key="24">
    <source>
        <dbReference type="EMBL" id="ELK24666.1"/>
    </source>
</evidence>
<protein>
    <recommendedName>
        <fullName evidence="3">Neuropeptide Y receptor type 5</fullName>
    </recommendedName>
    <alternativeName>
        <fullName evidence="17">NPY-Y5 receptor</fullName>
    </alternativeName>
    <alternativeName>
        <fullName evidence="4">Translation machinery-associated protein 16</fullName>
    </alternativeName>
</protein>
<dbReference type="InterPro" id="IPR038356">
    <property type="entry name" value="Tma16_sf"/>
</dbReference>
<evidence type="ECO:0000256" key="4">
    <source>
        <dbReference type="ARBA" id="ARBA00020047"/>
    </source>
</evidence>
<dbReference type="InterPro" id="IPR017452">
    <property type="entry name" value="GPCR_Rhodpsn_7TM"/>
</dbReference>
<dbReference type="Gene3D" id="1.20.1440.170">
    <property type="entry name" value="Translation machinery-associated protein 16-like"/>
    <property type="match status" value="1"/>
</dbReference>
<evidence type="ECO:0000256" key="5">
    <source>
        <dbReference type="ARBA" id="ARBA00022475"/>
    </source>
</evidence>
<dbReference type="GO" id="GO:0043005">
    <property type="term" value="C:neuron projection"/>
    <property type="evidence" value="ECO:0007669"/>
    <property type="project" value="TreeGrafter"/>
</dbReference>
<keyword evidence="15" id="KW-0449">Lipoprotein</keyword>
<keyword evidence="9 22" id="KW-0472">Membrane</keyword>
<evidence type="ECO:0000256" key="20">
    <source>
        <dbReference type="ARBA" id="ARBA00034132"/>
    </source>
</evidence>
<dbReference type="PROSITE" id="PS50262">
    <property type="entry name" value="G_PROTEIN_RECEP_F1_2"/>
    <property type="match status" value="1"/>
</dbReference>
<feature type="transmembrane region" description="Helical" evidence="22">
    <location>
        <begin position="157"/>
        <end position="177"/>
    </location>
</feature>
<dbReference type="EMBL" id="KB112773">
    <property type="protein sequence ID" value="ELK24666.1"/>
    <property type="molecule type" value="Genomic_DNA"/>
</dbReference>
<keyword evidence="12 24" id="KW-0675">Receptor</keyword>
<organism evidence="24 25">
    <name type="scientific">Myotis davidii</name>
    <name type="common">David's myotis</name>
    <dbReference type="NCBI Taxonomy" id="225400"/>
    <lineage>
        <taxon>Eukaryota</taxon>
        <taxon>Metazoa</taxon>
        <taxon>Chordata</taxon>
        <taxon>Craniata</taxon>
        <taxon>Vertebrata</taxon>
        <taxon>Euteleostomi</taxon>
        <taxon>Mammalia</taxon>
        <taxon>Eutheria</taxon>
        <taxon>Laurasiatheria</taxon>
        <taxon>Chiroptera</taxon>
        <taxon>Yangochiroptera</taxon>
        <taxon>Vespertilionidae</taxon>
        <taxon>Myotis</taxon>
    </lineage>
</organism>
<evidence type="ECO:0000256" key="19">
    <source>
        <dbReference type="ARBA" id="ARBA00034127"/>
    </source>
</evidence>
<dbReference type="PANTHER" id="PTHR24235">
    <property type="entry name" value="NEUROPEPTIDE Y RECEPTOR"/>
    <property type="match status" value="1"/>
</dbReference>
<feature type="compositionally biased region" description="Acidic residues" evidence="21">
    <location>
        <begin position="581"/>
        <end position="591"/>
    </location>
</feature>
<evidence type="ECO:0000259" key="23">
    <source>
        <dbReference type="PROSITE" id="PS50262"/>
    </source>
</evidence>
<dbReference type="Proteomes" id="UP000010556">
    <property type="component" value="Unassembled WGS sequence"/>
</dbReference>
<comment type="subcellular location">
    <subcellularLocation>
        <location evidence="1">Cell membrane</location>
        <topology evidence="1">Multi-pass membrane protein</topology>
    </subcellularLocation>
</comment>
<evidence type="ECO:0000256" key="7">
    <source>
        <dbReference type="ARBA" id="ARBA00022989"/>
    </source>
</evidence>
<dbReference type="PRINTS" id="PR01012">
    <property type="entry name" value="NRPEPTIDEYR"/>
</dbReference>
<evidence type="ECO:0000256" key="12">
    <source>
        <dbReference type="ARBA" id="ARBA00023170"/>
    </source>
</evidence>
<evidence type="ECO:0000256" key="9">
    <source>
        <dbReference type="ARBA" id="ARBA00023136"/>
    </source>
</evidence>
<evidence type="ECO:0000256" key="6">
    <source>
        <dbReference type="ARBA" id="ARBA00022692"/>
    </source>
</evidence>
<keyword evidence="8" id="KW-0297">G-protein coupled receptor</keyword>
<evidence type="ECO:0000256" key="17">
    <source>
        <dbReference type="ARBA" id="ARBA00032994"/>
    </source>
</evidence>
<comment type="function">
    <text evidence="16">Receptor for neuropeptide Y and peptide YY. The activity of this receptor is mediated by G proteins that inhibit adenylate cyclase activity. Seems to be associated with food intake. Could be involved in feeding disorders.</text>
</comment>
<dbReference type="Gene3D" id="1.20.1070.10">
    <property type="entry name" value="Rhodopsin 7-helix transmembrane proteins"/>
    <property type="match status" value="1"/>
</dbReference>
<dbReference type="GO" id="GO:0005886">
    <property type="term" value="C:plasma membrane"/>
    <property type="evidence" value="ECO:0007669"/>
    <property type="project" value="UniProtKB-SubCell"/>
</dbReference>
<feature type="compositionally biased region" description="Basic and acidic residues" evidence="21">
    <location>
        <begin position="567"/>
        <end position="580"/>
    </location>
</feature>
<evidence type="ECO:0000256" key="14">
    <source>
        <dbReference type="ARBA" id="ARBA00023224"/>
    </source>
</evidence>
<evidence type="ECO:0000256" key="21">
    <source>
        <dbReference type="SAM" id="MobiDB-lite"/>
    </source>
</evidence>
<evidence type="ECO:0000256" key="11">
    <source>
        <dbReference type="ARBA" id="ARBA00023157"/>
    </source>
</evidence>
<name>L5LFK0_MYODS</name>
<dbReference type="Pfam" id="PF11176">
    <property type="entry name" value="Tma16"/>
    <property type="match status" value="1"/>
</dbReference>
<gene>
    <name evidence="24" type="ORF">MDA_GLEAN10014168</name>
</gene>
<evidence type="ECO:0000256" key="8">
    <source>
        <dbReference type="ARBA" id="ARBA00023040"/>
    </source>
</evidence>
<dbReference type="GO" id="GO:0042923">
    <property type="term" value="F:neuropeptide binding"/>
    <property type="evidence" value="ECO:0007669"/>
    <property type="project" value="TreeGrafter"/>
</dbReference>
<comment type="similarity">
    <text evidence="19">Belongs to the TMA16 family.</text>
</comment>
<feature type="region of interest" description="Disordered" evidence="21">
    <location>
        <begin position="553"/>
        <end position="591"/>
    </location>
</feature>
<keyword evidence="25" id="KW-1185">Reference proteome</keyword>
<evidence type="ECO:0000256" key="13">
    <source>
        <dbReference type="ARBA" id="ARBA00023180"/>
    </source>
</evidence>
<comment type="subunit">
    <text evidence="20">Associates with pre-60S ribosomal particles.</text>
</comment>
<proteinExistence type="inferred from homology"/>
<sequence>MDLERQDYYNQTLATENNTAAPRNSDFPVWDDYKSSVDDFQYFLIGLYTLVSLLGFMGNLLILMALMRKRNQNTTVNFLIGNLAFSDILIVLFCSPFTLTSVLLDQWMFGKVMCHIMPFLQCVSVLVSTLILISIAIVRYHMIKHPISNNLTANHGYFLVATVWTLGFAICSPLPVFHSFVELRETFGSALLSSKYLCVESWPSDSYRIAFTISLLLVQYILPLVCLTISHTSVCRSISCGLSNKENKLEENEMINLTLHPSKKSGPQVKLSSSHKWSYSFIRKHRRRYSKKKVCVLPVPARSPQDNHSSTLPENFGSVKTQLFSSTKSVPGVPTCFEMKPEENSDAHDLRVNRSIMRIKKRSRSVFYRLTILILVFAVSWMPLHLFHVPKALKGKGVGREKKVIHPYSRKAAQITREAHKQEKKEKLKNEKALRLNLIGEKLQWFQNHLDPKKGGYSKKDACELIERYLNRFSSELEQIELHNSIKDRQGRRHCSRETVIKQTMERERQQYEGYGLEIPDILNAGNLKTFREWDLDLKKLPNIKMRKMCANDAVPKKHKKKTTTPVDKDLEELQLHEESSDSDEEMTAVA</sequence>
<keyword evidence="11" id="KW-1015">Disulfide bond</keyword>
<dbReference type="InterPro" id="IPR021346">
    <property type="entry name" value="Tma16"/>
</dbReference>
<dbReference type="AlphaFoldDB" id="L5LFK0"/>
<evidence type="ECO:0000313" key="25">
    <source>
        <dbReference type="Proteomes" id="UP000010556"/>
    </source>
</evidence>
<feature type="domain" description="G-protein coupled receptors family 1 profile" evidence="23">
    <location>
        <begin position="58"/>
        <end position="389"/>
    </location>
</feature>
<feature type="transmembrane region" description="Helical" evidence="22">
    <location>
        <begin position="78"/>
        <end position="104"/>
    </location>
</feature>
<evidence type="ECO:0000256" key="2">
    <source>
        <dbReference type="ARBA" id="ARBA00010663"/>
    </source>
</evidence>
<evidence type="ECO:0000256" key="22">
    <source>
        <dbReference type="SAM" id="Phobius"/>
    </source>
</evidence>
<dbReference type="GO" id="GO:0001601">
    <property type="term" value="F:peptide YY receptor activity"/>
    <property type="evidence" value="ECO:0007669"/>
    <property type="project" value="TreeGrafter"/>
</dbReference>
<evidence type="ECO:0000256" key="18">
    <source>
        <dbReference type="ARBA" id="ARBA00034079"/>
    </source>
</evidence>
<reference evidence="25" key="1">
    <citation type="journal article" date="2013" name="Science">
        <title>Comparative analysis of bat genomes provides insight into the evolution of flight and immunity.</title>
        <authorList>
            <person name="Zhang G."/>
            <person name="Cowled C."/>
            <person name="Shi Z."/>
            <person name="Huang Z."/>
            <person name="Bishop-Lilly K.A."/>
            <person name="Fang X."/>
            <person name="Wynne J.W."/>
            <person name="Xiong Z."/>
            <person name="Baker M.L."/>
            <person name="Zhao W."/>
            <person name="Tachedjian M."/>
            <person name="Zhu Y."/>
            <person name="Zhou P."/>
            <person name="Jiang X."/>
            <person name="Ng J."/>
            <person name="Yang L."/>
            <person name="Wu L."/>
            <person name="Xiao J."/>
            <person name="Feng Y."/>
            <person name="Chen Y."/>
            <person name="Sun X."/>
            <person name="Zhang Y."/>
            <person name="Marsh G.A."/>
            <person name="Crameri G."/>
            <person name="Broder C.C."/>
            <person name="Frey K.G."/>
            <person name="Wang L.F."/>
            <person name="Wang J."/>
        </authorList>
    </citation>
    <scope>NUCLEOTIDE SEQUENCE [LARGE SCALE GENOMIC DNA]</scope>
</reference>
<evidence type="ECO:0000256" key="10">
    <source>
        <dbReference type="ARBA" id="ARBA00023139"/>
    </source>
</evidence>
<dbReference type="InterPro" id="IPR000393">
    <property type="entry name" value="NPY5_rcpt"/>
</dbReference>
<evidence type="ECO:0000256" key="1">
    <source>
        <dbReference type="ARBA" id="ARBA00004651"/>
    </source>
</evidence>
<dbReference type="PANTHER" id="PTHR24235:SF10">
    <property type="entry name" value="NEUROPEPTIDE Y RECEPTOR TYPE 5"/>
    <property type="match status" value="1"/>
</dbReference>
<dbReference type="FunFam" id="1.20.1440.170:FF:000001">
    <property type="entry name" value="Translation machinery-associated 16 homolog"/>
    <property type="match status" value="1"/>
</dbReference>
<feature type="transmembrane region" description="Helical" evidence="22">
    <location>
        <begin position="366"/>
        <end position="384"/>
    </location>
</feature>
<dbReference type="InterPro" id="IPR000611">
    <property type="entry name" value="NPY_rcpt"/>
</dbReference>
<evidence type="ECO:0000256" key="3">
    <source>
        <dbReference type="ARBA" id="ARBA00019481"/>
    </source>
</evidence>